<reference evidence="1 2" key="1">
    <citation type="submission" date="2015-12" db="EMBL/GenBank/DDBJ databases">
        <title>Bacillus cereus Group isolate.</title>
        <authorList>
            <person name="Kovac J."/>
        </authorList>
    </citation>
    <scope>NUCLEOTIDE SEQUENCE [LARGE SCALE GENOMIC DNA]</scope>
    <source>
        <strain evidence="1 2">FSL K6-0073</strain>
    </source>
</reference>
<dbReference type="AlphaFoldDB" id="A0A9X0SJN0"/>
<organism evidence="1 2">
    <name type="scientific">Bacillus cereus</name>
    <dbReference type="NCBI Taxonomy" id="1396"/>
    <lineage>
        <taxon>Bacteria</taxon>
        <taxon>Bacillati</taxon>
        <taxon>Bacillota</taxon>
        <taxon>Bacilli</taxon>
        <taxon>Bacillales</taxon>
        <taxon>Bacillaceae</taxon>
        <taxon>Bacillus</taxon>
        <taxon>Bacillus cereus group</taxon>
    </lineage>
</organism>
<gene>
    <name evidence="1" type="ORF">AT268_13060</name>
</gene>
<name>A0A9X0SJN0_BACCE</name>
<evidence type="ECO:0000313" key="1">
    <source>
        <dbReference type="EMBL" id="KXY27364.1"/>
    </source>
</evidence>
<comment type="caution">
    <text evidence="1">The sequence shown here is derived from an EMBL/GenBank/DDBJ whole genome shotgun (WGS) entry which is preliminary data.</text>
</comment>
<dbReference type="EMBL" id="LOMO01000266">
    <property type="protein sequence ID" value="KXY27364.1"/>
    <property type="molecule type" value="Genomic_DNA"/>
</dbReference>
<protein>
    <submittedName>
        <fullName evidence="1">Uncharacterized protein</fullName>
    </submittedName>
</protein>
<sequence>MDFPILEELQLIAEELQRHMCSYVLEHLAKEMGFVHRKSKYQVKELVALYVRLNLQVVSTSLTQLCSCLEVSTVVLISHEGLNQRFNASAVQVS</sequence>
<evidence type="ECO:0000313" key="2">
    <source>
        <dbReference type="Proteomes" id="UP000075476"/>
    </source>
</evidence>
<dbReference type="Proteomes" id="UP000075476">
    <property type="component" value="Unassembled WGS sequence"/>
</dbReference>
<accession>A0A9X0SJN0</accession>
<proteinExistence type="predicted"/>